<keyword evidence="5" id="KW-0507">mRNA processing</keyword>
<comment type="subcellular location">
    <subcellularLocation>
        <location evidence="2">Cytoplasm</location>
    </subcellularLocation>
    <subcellularLocation>
        <location evidence="1">Nucleus</location>
    </subcellularLocation>
</comment>
<organism evidence="14">
    <name type="scientific">Micromonas pusilla (strain CCMP1545)</name>
    <name type="common">Picoplanktonic green alga</name>
    <dbReference type="NCBI Taxonomy" id="564608"/>
    <lineage>
        <taxon>Eukaryota</taxon>
        <taxon>Viridiplantae</taxon>
        <taxon>Chlorophyta</taxon>
        <taxon>Mamiellophyceae</taxon>
        <taxon>Mamiellales</taxon>
        <taxon>Mamiellaceae</taxon>
        <taxon>Micromonas</taxon>
    </lineage>
</organism>
<dbReference type="GO" id="GO:0005686">
    <property type="term" value="C:U2 snRNP"/>
    <property type="evidence" value="ECO:0007669"/>
    <property type="project" value="TreeGrafter"/>
</dbReference>
<dbReference type="GO" id="GO:0005687">
    <property type="term" value="C:U4 snRNP"/>
    <property type="evidence" value="ECO:0007669"/>
    <property type="project" value="TreeGrafter"/>
</dbReference>
<evidence type="ECO:0000256" key="4">
    <source>
        <dbReference type="ARBA" id="ARBA00022490"/>
    </source>
</evidence>
<dbReference type="InterPro" id="IPR050914">
    <property type="entry name" value="snRNP_SmB/NAA38-like"/>
</dbReference>
<dbReference type="GO" id="GO:0005682">
    <property type="term" value="C:U5 snRNP"/>
    <property type="evidence" value="ECO:0007669"/>
    <property type="project" value="TreeGrafter"/>
</dbReference>
<dbReference type="PANTHER" id="PTHR10701:SF0">
    <property type="entry name" value="SMALL NUCLEAR RIBONUCLEOPROTEIN-ASSOCIATED PROTEIN B"/>
    <property type="match status" value="1"/>
</dbReference>
<evidence type="ECO:0000256" key="9">
    <source>
        <dbReference type="ARBA" id="ARBA00023274"/>
    </source>
</evidence>
<dbReference type="InterPro" id="IPR047575">
    <property type="entry name" value="Sm"/>
</dbReference>
<accession>C1N737</accession>
<evidence type="ECO:0000256" key="2">
    <source>
        <dbReference type="ARBA" id="ARBA00004496"/>
    </source>
</evidence>
<keyword evidence="6" id="KW-0694">RNA-binding</keyword>
<dbReference type="GO" id="GO:0005685">
    <property type="term" value="C:U1 snRNP"/>
    <property type="evidence" value="ECO:0007669"/>
    <property type="project" value="TreeGrafter"/>
</dbReference>
<dbReference type="SMART" id="SM00651">
    <property type="entry name" value="Sm"/>
    <property type="match status" value="1"/>
</dbReference>
<keyword evidence="7" id="KW-0508">mRNA splicing</keyword>
<evidence type="ECO:0000313" key="14">
    <source>
        <dbReference type="Proteomes" id="UP000001876"/>
    </source>
</evidence>
<dbReference type="InterPro" id="IPR010920">
    <property type="entry name" value="LSM_dom_sf"/>
</dbReference>
<gene>
    <name evidence="13" type="ORF">MICPUCDRAFT_53542</name>
</gene>
<dbReference type="AlphaFoldDB" id="C1N737"/>
<name>C1N737_MICPC</name>
<dbReference type="PROSITE" id="PS52002">
    <property type="entry name" value="SM"/>
    <property type="match status" value="1"/>
</dbReference>
<sequence>MVVSRTSKMLAYINYRMRVTIVDGRQIVGRFMAFDRHMNIVLGDAEEFRKLPPKKGLTEEERQVRRVLGFLLLRGEEVVSLTVEGPPPQEDKRAQAQQAPPGVGIGKAAGRGMPGVVPGTVPGAPPPGLAGPVRGVGGAMGAHMMPQFSAPPMAGGMPPGMPPPGFRPGMPPPGMPPPGFRPGMPPPGMPPPGFRPGPPGPPPP</sequence>
<dbReference type="SUPFAM" id="SSF50182">
    <property type="entry name" value="Sm-like ribonucleoproteins"/>
    <property type="match status" value="1"/>
</dbReference>
<dbReference type="GeneID" id="9689107"/>
<evidence type="ECO:0000256" key="6">
    <source>
        <dbReference type="ARBA" id="ARBA00022884"/>
    </source>
</evidence>
<dbReference type="GO" id="GO:0046540">
    <property type="term" value="C:U4/U6 x U5 tri-snRNP complex"/>
    <property type="evidence" value="ECO:0007669"/>
    <property type="project" value="TreeGrafter"/>
</dbReference>
<evidence type="ECO:0000313" key="13">
    <source>
        <dbReference type="EMBL" id="EEH52206.1"/>
    </source>
</evidence>
<dbReference type="RefSeq" id="XP_003063833.1">
    <property type="nucleotide sequence ID" value="XM_003063787.1"/>
</dbReference>
<evidence type="ECO:0000256" key="11">
    <source>
        <dbReference type="SAM" id="MobiDB-lite"/>
    </source>
</evidence>
<reference evidence="13 14" key="1">
    <citation type="journal article" date="2009" name="Science">
        <title>Green evolution and dynamic adaptations revealed by genomes of the marine picoeukaryotes Micromonas.</title>
        <authorList>
            <person name="Worden A.Z."/>
            <person name="Lee J.H."/>
            <person name="Mock T."/>
            <person name="Rouze P."/>
            <person name="Simmons M.P."/>
            <person name="Aerts A.L."/>
            <person name="Allen A.E."/>
            <person name="Cuvelier M.L."/>
            <person name="Derelle E."/>
            <person name="Everett M.V."/>
            <person name="Foulon E."/>
            <person name="Grimwood J."/>
            <person name="Gundlach H."/>
            <person name="Henrissat B."/>
            <person name="Napoli C."/>
            <person name="McDonald S.M."/>
            <person name="Parker M.S."/>
            <person name="Rombauts S."/>
            <person name="Salamov A."/>
            <person name="Von Dassow P."/>
            <person name="Badger J.H."/>
            <person name="Coutinho P.M."/>
            <person name="Demir E."/>
            <person name="Dubchak I."/>
            <person name="Gentemann C."/>
            <person name="Eikrem W."/>
            <person name="Gready J.E."/>
            <person name="John U."/>
            <person name="Lanier W."/>
            <person name="Lindquist E.A."/>
            <person name="Lucas S."/>
            <person name="Mayer K.F."/>
            <person name="Moreau H."/>
            <person name="Not F."/>
            <person name="Otillar R."/>
            <person name="Panaud O."/>
            <person name="Pangilinan J."/>
            <person name="Paulsen I."/>
            <person name="Piegu B."/>
            <person name="Poliakov A."/>
            <person name="Robbens S."/>
            <person name="Schmutz J."/>
            <person name="Toulza E."/>
            <person name="Wyss T."/>
            <person name="Zelensky A."/>
            <person name="Zhou K."/>
            <person name="Armbrust E.V."/>
            <person name="Bhattacharya D."/>
            <person name="Goodenough U.W."/>
            <person name="Van de Peer Y."/>
            <person name="Grigoriev I.V."/>
        </authorList>
    </citation>
    <scope>NUCLEOTIDE SEQUENCE [LARGE SCALE GENOMIC DNA]</scope>
    <source>
        <strain evidence="13 14">CCMP1545</strain>
    </source>
</reference>
<dbReference type="GO" id="GO:0000398">
    <property type="term" value="P:mRNA splicing, via spliceosome"/>
    <property type="evidence" value="ECO:0007669"/>
    <property type="project" value="TreeGrafter"/>
</dbReference>
<evidence type="ECO:0000259" key="12">
    <source>
        <dbReference type="PROSITE" id="PS52002"/>
    </source>
</evidence>
<dbReference type="GO" id="GO:0005737">
    <property type="term" value="C:cytoplasm"/>
    <property type="evidence" value="ECO:0007669"/>
    <property type="project" value="UniProtKB-SubCell"/>
</dbReference>
<evidence type="ECO:0000256" key="7">
    <source>
        <dbReference type="ARBA" id="ARBA00023187"/>
    </source>
</evidence>
<dbReference type="OMA" id="MGTTKMV"/>
<proteinExistence type="inferred from homology"/>
<dbReference type="OrthoDB" id="2020720at2759"/>
<comment type="similarity">
    <text evidence="3">Belongs to the snRNP SmB/SmN family.</text>
</comment>
<dbReference type="CDD" id="cd01717">
    <property type="entry name" value="Sm_B"/>
    <property type="match status" value="1"/>
</dbReference>
<dbReference type="GO" id="GO:0070990">
    <property type="term" value="F:snRNP binding"/>
    <property type="evidence" value="ECO:0007669"/>
    <property type="project" value="TreeGrafter"/>
</dbReference>
<keyword evidence="4" id="KW-0963">Cytoplasm</keyword>
<evidence type="ECO:0000256" key="1">
    <source>
        <dbReference type="ARBA" id="ARBA00004123"/>
    </source>
</evidence>
<feature type="domain" description="Sm" evidence="12">
    <location>
        <begin position="4"/>
        <end position="87"/>
    </location>
</feature>
<dbReference type="GO" id="GO:0071013">
    <property type="term" value="C:catalytic step 2 spliceosome"/>
    <property type="evidence" value="ECO:0007669"/>
    <property type="project" value="TreeGrafter"/>
</dbReference>
<feature type="compositionally biased region" description="Pro residues" evidence="11">
    <location>
        <begin position="159"/>
        <end position="204"/>
    </location>
</feature>
<dbReference type="Pfam" id="PF01423">
    <property type="entry name" value="LSM"/>
    <property type="match status" value="1"/>
</dbReference>
<keyword evidence="14" id="KW-1185">Reference proteome</keyword>
<dbReference type="EMBL" id="GG663749">
    <property type="protein sequence ID" value="EEH52206.1"/>
    <property type="molecule type" value="Genomic_DNA"/>
</dbReference>
<dbReference type="Proteomes" id="UP000001876">
    <property type="component" value="Unassembled WGS sequence"/>
</dbReference>
<keyword evidence="9" id="KW-0687">Ribonucleoprotein</keyword>
<feature type="region of interest" description="Disordered" evidence="11">
    <location>
        <begin position="83"/>
        <end position="135"/>
    </location>
</feature>
<dbReference type="PANTHER" id="PTHR10701">
    <property type="entry name" value="SMALL NUCLEAR RIBONUCLEOPROTEIN-ASSOCIATED PROTEIN B AND N"/>
    <property type="match status" value="1"/>
</dbReference>
<feature type="compositionally biased region" description="Gly residues" evidence="11">
    <location>
        <begin position="103"/>
        <end position="113"/>
    </location>
</feature>
<dbReference type="GO" id="GO:0071004">
    <property type="term" value="C:U2-type prespliceosome"/>
    <property type="evidence" value="ECO:0007669"/>
    <property type="project" value="TreeGrafter"/>
</dbReference>
<protein>
    <recommendedName>
        <fullName evidence="10">Sm protein B</fullName>
    </recommendedName>
</protein>
<evidence type="ECO:0000256" key="3">
    <source>
        <dbReference type="ARBA" id="ARBA00009123"/>
    </source>
</evidence>
<evidence type="ECO:0000256" key="5">
    <source>
        <dbReference type="ARBA" id="ARBA00022664"/>
    </source>
</evidence>
<evidence type="ECO:0000256" key="10">
    <source>
        <dbReference type="ARBA" id="ARBA00041355"/>
    </source>
</evidence>
<dbReference type="STRING" id="564608.C1N737"/>
<dbReference type="Gene3D" id="2.30.30.100">
    <property type="match status" value="1"/>
</dbReference>
<dbReference type="KEGG" id="mpp:MICPUCDRAFT_53542"/>
<dbReference type="eggNOG" id="KOG3168">
    <property type="taxonomic scope" value="Eukaryota"/>
</dbReference>
<evidence type="ECO:0000256" key="8">
    <source>
        <dbReference type="ARBA" id="ARBA00023242"/>
    </source>
</evidence>
<dbReference type="GO" id="GO:0003723">
    <property type="term" value="F:RNA binding"/>
    <property type="evidence" value="ECO:0007669"/>
    <property type="project" value="UniProtKB-KW"/>
</dbReference>
<keyword evidence="8" id="KW-0539">Nucleus</keyword>
<dbReference type="InterPro" id="IPR001163">
    <property type="entry name" value="Sm_dom_euk/arc"/>
</dbReference>
<feature type="region of interest" description="Disordered" evidence="11">
    <location>
        <begin position="151"/>
        <end position="204"/>
    </location>
</feature>